<dbReference type="SMART" id="SM00354">
    <property type="entry name" value="HTH_LACI"/>
    <property type="match status" value="1"/>
</dbReference>
<dbReference type="AlphaFoldDB" id="A0AAP3XPW3"/>
<evidence type="ECO:0000313" key="6">
    <source>
        <dbReference type="Proteomes" id="UP001301140"/>
    </source>
</evidence>
<dbReference type="InterPro" id="IPR046335">
    <property type="entry name" value="LacI/GalR-like_sensor"/>
</dbReference>
<dbReference type="SUPFAM" id="SSF47413">
    <property type="entry name" value="lambda repressor-like DNA-binding domains"/>
    <property type="match status" value="1"/>
</dbReference>
<sequence length="344" mass="37476">MRDLSAPRKVATLREVAEAAGVSIATVSKVVNGRFEGMTASTRERVEAAVRELAYRPNRAGRSLRSARQSRIGMLIVDPSPRFLVDPFITNLVAGISNEVSMRGYGLLLSRIDPEEPESSYIVKGQEADALAVLLSGTAPEREHLLARLAELRHPMVVFQQAMPGGVEDVCTVRQDDVGGARQMARRILERRPSRALCLLPRQRWPAIEARLQGFEEVLAPAGVTLSQLRCDEGDMEGALDALREHLAAGPLPDVIIGTNDRLAVVAVEVLQAMGHKVPEDVGVSGFNAFPFTTPLRPRLATVRSPAYRLGELGARLLIERIEQGAFATRETVVPVELVEGESL</sequence>
<gene>
    <name evidence="5" type="ORF">PZ740_06285</name>
</gene>
<accession>A0AAP3XPW3</accession>
<comment type="caution">
    <text evidence="5">The sequence shown here is derived from an EMBL/GenBank/DDBJ whole genome shotgun (WGS) entry which is preliminary data.</text>
</comment>
<evidence type="ECO:0000256" key="2">
    <source>
        <dbReference type="ARBA" id="ARBA00023125"/>
    </source>
</evidence>
<proteinExistence type="predicted"/>
<dbReference type="CDD" id="cd06267">
    <property type="entry name" value="PBP1_LacI_sugar_binding-like"/>
    <property type="match status" value="1"/>
</dbReference>
<dbReference type="PROSITE" id="PS50932">
    <property type="entry name" value="HTH_LACI_2"/>
    <property type="match status" value="1"/>
</dbReference>
<evidence type="ECO:0000313" key="5">
    <source>
        <dbReference type="EMBL" id="MDF1585989.1"/>
    </source>
</evidence>
<keyword evidence="1" id="KW-0805">Transcription regulation</keyword>
<dbReference type="Pfam" id="PF13377">
    <property type="entry name" value="Peripla_BP_3"/>
    <property type="match status" value="1"/>
</dbReference>
<keyword evidence="3" id="KW-0804">Transcription</keyword>
<dbReference type="PANTHER" id="PTHR30146">
    <property type="entry name" value="LACI-RELATED TRANSCRIPTIONAL REPRESSOR"/>
    <property type="match status" value="1"/>
</dbReference>
<keyword evidence="6" id="KW-1185">Reference proteome</keyword>
<dbReference type="PROSITE" id="PS00356">
    <property type="entry name" value="HTH_LACI_1"/>
    <property type="match status" value="1"/>
</dbReference>
<dbReference type="Proteomes" id="UP001301140">
    <property type="component" value="Unassembled WGS sequence"/>
</dbReference>
<dbReference type="InterPro" id="IPR000843">
    <property type="entry name" value="HTH_LacI"/>
</dbReference>
<dbReference type="GO" id="GO:0003700">
    <property type="term" value="F:DNA-binding transcription factor activity"/>
    <property type="evidence" value="ECO:0007669"/>
    <property type="project" value="TreeGrafter"/>
</dbReference>
<dbReference type="InterPro" id="IPR010982">
    <property type="entry name" value="Lambda_DNA-bd_dom_sf"/>
</dbReference>
<dbReference type="Gene3D" id="3.40.50.2300">
    <property type="match status" value="2"/>
</dbReference>
<feature type="domain" description="HTH lacI-type" evidence="4">
    <location>
        <begin position="11"/>
        <end position="66"/>
    </location>
</feature>
<dbReference type="InterPro" id="IPR028082">
    <property type="entry name" value="Peripla_BP_I"/>
</dbReference>
<evidence type="ECO:0000256" key="3">
    <source>
        <dbReference type="ARBA" id="ARBA00023163"/>
    </source>
</evidence>
<dbReference type="Pfam" id="PF00356">
    <property type="entry name" value="LacI"/>
    <property type="match status" value="1"/>
</dbReference>
<dbReference type="SUPFAM" id="SSF53822">
    <property type="entry name" value="Periplasmic binding protein-like I"/>
    <property type="match status" value="1"/>
</dbReference>
<evidence type="ECO:0000259" key="4">
    <source>
        <dbReference type="PROSITE" id="PS50932"/>
    </source>
</evidence>
<dbReference type="EMBL" id="JARGEQ010000051">
    <property type="protein sequence ID" value="MDF1585989.1"/>
    <property type="molecule type" value="Genomic_DNA"/>
</dbReference>
<protein>
    <submittedName>
        <fullName evidence="5">LacI family DNA-binding transcriptional regulator</fullName>
    </submittedName>
</protein>
<keyword evidence="2 5" id="KW-0238">DNA-binding</keyword>
<dbReference type="PRINTS" id="PR00036">
    <property type="entry name" value="HTHLACI"/>
</dbReference>
<organism evidence="5 6">
    <name type="scientific">Marinimicrococcus flavescens</name>
    <dbReference type="NCBI Taxonomy" id="3031815"/>
    <lineage>
        <taxon>Bacteria</taxon>
        <taxon>Pseudomonadati</taxon>
        <taxon>Pseudomonadota</taxon>
        <taxon>Alphaproteobacteria</taxon>
        <taxon>Geminicoccales</taxon>
        <taxon>Geminicoccaceae</taxon>
        <taxon>Marinimicrococcus</taxon>
    </lineage>
</organism>
<reference evidence="5 6" key="1">
    <citation type="submission" date="2023-03" db="EMBL/GenBank/DDBJ databases">
        <title>YIM 152171 draft genome.</title>
        <authorList>
            <person name="Yang Z."/>
        </authorList>
    </citation>
    <scope>NUCLEOTIDE SEQUENCE [LARGE SCALE GENOMIC DNA]</scope>
    <source>
        <strain evidence="5 6">YIM 152171</strain>
    </source>
</reference>
<dbReference type="CDD" id="cd01392">
    <property type="entry name" value="HTH_LacI"/>
    <property type="match status" value="1"/>
</dbReference>
<evidence type="ECO:0000256" key="1">
    <source>
        <dbReference type="ARBA" id="ARBA00023015"/>
    </source>
</evidence>
<dbReference type="Gene3D" id="1.10.260.40">
    <property type="entry name" value="lambda repressor-like DNA-binding domains"/>
    <property type="match status" value="1"/>
</dbReference>
<dbReference type="PANTHER" id="PTHR30146:SF138">
    <property type="entry name" value="TRANSCRIPTIONAL REGULATORY PROTEIN"/>
    <property type="match status" value="1"/>
</dbReference>
<dbReference type="RefSeq" id="WP_327788403.1">
    <property type="nucleotide sequence ID" value="NZ_JARGEQ010000051.1"/>
</dbReference>
<name>A0AAP3XPW3_9PROT</name>
<dbReference type="GO" id="GO:0000976">
    <property type="term" value="F:transcription cis-regulatory region binding"/>
    <property type="evidence" value="ECO:0007669"/>
    <property type="project" value="TreeGrafter"/>
</dbReference>